<proteinExistence type="predicted"/>
<evidence type="ECO:0000313" key="3">
    <source>
        <dbReference type="Proteomes" id="UP000242381"/>
    </source>
</evidence>
<dbReference type="InterPro" id="IPR029526">
    <property type="entry name" value="PGBD"/>
</dbReference>
<dbReference type="OMA" id="PNVATEC"/>
<organism evidence="2 3">
    <name type="scientific">Rhizopus microsporus</name>
    <dbReference type="NCBI Taxonomy" id="58291"/>
    <lineage>
        <taxon>Eukaryota</taxon>
        <taxon>Fungi</taxon>
        <taxon>Fungi incertae sedis</taxon>
        <taxon>Mucoromycota</taxon>
        <taxon>Mucoromycotina</taxon>
        <taxon>Mucoromycetes</taxon>
        <taxon>Mucorales</taxon>
        <taxon>Mucorineae</taxon>
        <taxon>Rhizopodaceae</taxon>
        <taxon>Rhizopus</taxon>
    </lineage>
</organism>
<dbReference type="VEuPathDB" id="FungiDB:BCV72DRAFT_308355"/>
<evidence type="ECO:0000259" key="1">
    <source>
        <dbReference type="Pfam" id="PF13843"/>
    </source>
</evidence>
<sequence length="290" mass="33300">MKMHVFETPSRQAQELDPLYQIRSIVQAINDHIAKCIIPGKYLVIDEFMNQWLENHIQSDKSLRRWLTITATAYCVSIQSAILAQKKFDKDPGMKKLTITVKRLVKPWFGFGRTVIADSWFGSPDMVSMLMNHGLYSIMQVTKHRYWPQGMFETDIVESVDANLIQATGRCLFALLGLKKLTGEKTFKSSDGNQVTINRTKVVDEYERHRLGSVDAANNLRDNLTSYHDIISTERRVFSEEGASRGHLSFKDNLAFNLLEHCKKLKLSYMKWPNVATECLEVILIIHTSQ</sequence>
<dbReference type="Proteomes" id="UP000242381">
    <property type="component" value="Unassembled WGS sequence"/>
</dbReference>
<dbReference type="Pfam" id="PF13843">
    <property type="entry name" value="DDE_Tnp_1_7"/>
    <property type="match status" value="1"/>
</dbReference>
<dbReference type="EMBL" id="KV921393">
    <property type="protein sequence ID" value="ORE16203.1"/>
    <property type="molecule type" value="Genomic_DNA"/>
</dbReference>
<dbReference type="VEuPathDB" id="FungiDB:BCV72DRAFT_307676"/>
<protein>
    <recommendedName>
        <fullName evidence="1">PiggyBac transposable element-derived protein domain-containing protein</fullName>
    </recommendedName>
</protein>
<accession>A0A1X0RVW3</accession>
<name>A0A1X0RVW3_RHIZD</name>
<evidence type="ECO:0000313" key="2">
    <source>
        <dbReference type="EMBL" id="ORE16203.1"/>
    </source>
</evidence>
<reference evidence="2 3" key="1">
    <citation type="journal article" date="2016" name="Proc. Natl. Acad. Sci. U.S.A.">
        <title>Lipid metabolic changes in an early divergent fungus govern the establishment of a mutualistic symbiosis with endobacteria.</title>
        <authorList>
            <person name="Lastovetsky O.A."/>
            <person name="Gaspar M.L."/>
            <person name="Mondo S.J."/>
            <person name="LaButti K.M."/>
            <person name="Sandor L."/>
            <person name="Grigoriev I.V."/>
            <person name="Henry S.A."/>
            <person name="Pawlowska T.E."/>
        </authorList>
    </citation>
    <scope>NUCLEOTIDE SEQUENCE [LARGE SCALE GENOMIC DNA]</scope>
    <source>
        <strain evidence="2 3">ATCC 11559</strain>
    </source>
</reference>
<dbReference type="AlphaFoldDB" id="A0A1X0RVW3"/>
<feature type="domain" description="PiggyBac transposable element-derived protein" evidence="1">
    <location>
        <begin position="7"/>
        <end position="228"/>
    </location>
</feature>
<gene>
    <name evidence="2" type="ORF">BCV71DRAFT_272201</name>
</gene>